<dbReference type="InterPro" id="IPR050312">
    <property type="entry name" value="IolE/XylAMocC-like"/>
</dbReference>
<accession>A0A0D7WZJ1</accession>
<keyword evidence="3" id="KW-1185">Reference proteome</keyword>
<dbReference type="EMBL" id="JTHP01000036">
    <property type="protein sequence ID" value="KJD44374.1"/>
    <property type="molecule type" value="Genomic_DNA"/>
</dbReference>
<reference evidence="2 3" key="1">
    <citation type="submission" date="2014-11" db="EMBL/GenBank/DDBJ databases">
        <title>Draft Genome Sequences of Paenibacillus polymyxa NRRL B-30509 and Paenibacillus terrae NRRL B-30644, Strains from a Poultry Environment that Produce Tridecaptin A and Paenicidins.</title>
        <authorList>
            <person name="van Belkum M.J."/>
            <person name="Lohans C.T."/>
            <person name="Vederas J.C."/>
        </authorList>
    </citation>
    <scope>NUCLEOTIDE SEQUENCE [LARGE SCALE GENOMIC DNA]</scope>
    <source>
        <strain evidence="2 3">NRRL B-30644</strain>
    </source>
</reference>
<dbReference type="Pfam" id="PF01261">
    <property type="entry name" value="AP_endonuc_2"/>
    <property type="match status" value="1"/>
</dbReference>
<name>A0A0D7WZJ1_9BACL</name>
<dbReference type="Gene3D" id="3.20.20.150">
    <property type="entry name" value="Divalent-metal-dependent TIM barrel enzymes"/>
    <property type="match status" value="1"/>
</dbReference>
<evidence type="ECO:0000259" key="1">
    <source>
        <dbReference type="Pfam" id="PF01261"/>
    </source>
</evidence>
<organism evidence="2 3">
    <name type="scientific">Paenibacillus terrae</name>
    <dbReference type="NCBI Taxonomy" id="159743"/>
    <lineage>
        <taxon>Bacteria</taxon>
        <taxon>Bacillati</taxon>
        <taxon>Bacillota</taxon>
        <taxon>Bacilli</taxon>
        <taxon>Bacillales</taxon>
        <taxon>Paenibacillaceae</taxon>
        <taxon>Paenibacillus</taxon>
    </lineage>
</organism>
<protein>
    <submittedName>
        <fullName evidence="2">Sugar phosphate isomerase</fullName>
    </submittedName>
</protein>
<dbReference type="InterPro" id="IPR036237">
    <property type="entry name" value="Xyl_isomerase-like_sf"/>
</dbReference>
<dbReference type="SUPFAM" id="SSF51658">
    <property type="entry name" value="Xylose isomerase-like"/>
    <property type="match status" value="1"/>
</dbReference>
<dbReference type="Proteomes" id="UP000032534">
    <property type="component" value="Unassembled WGS sequence"/>
</dbReference>
<dbReference type="AlphaFoldDB" id="A0A0D7WZJ1"/>
<evidence type="ECO:0000313" key="2">
    <source>
        <dbReference type="EMBL" id="KJD44374.1"/>
    </source>
</evidence>
<dbReference type="PANTHER" id="PTHR12110:SF41">
    <property type="entry name" value="INOSOSE DEHYDRATASE"/>
    <property type="match status" value="1"/>
</dbReference>
<dbReference type="PANTHER" id="PTHR12110">
    <property type="entry name" value="HYDROXYPYRUVATE ISOMERASE"/>
    <property type="match status" value="1"/>
</dbReference>
<evidence type="ECO:0000313" key="3">
    <source>
        <dbReference type="Proteomes" id="UP000032534"/>
    </source>
</evidence>
<comment type="caution">
    <text evidence="2">The sequence shown here is derived from an EMBL/GenBank/DDBJ whole genome shotgun (WGS) entry which is preliminary data.</text>
</comment>
<proteinExistence type="predicted"/>
<dbReference type="GO" id="GO:0016853">
    <property type="term" value="F:isomerase activity"/>
    <property type="evidence" value="ECO:0007669"/>
    <property type="project" value="UniProtKB-KW"/>
</dbReference>
<dbReference type="RefSeq" id="WP_044647285.1">
    <property type="nucleotide sequence ID" value="NZ_JTHP01000036.1"/>
</dbReference>
<dbReference type="OrthoDB" id="9798407at2"/>
<feature type="domain" description="Xylose isomerase-like TIM barrel" evidence="1">
    <location>
        <begin position="23"/>
        <end position="245"/>
    </location>
</feature>
<dbReference type="InterPro" id="IPR013022">
    <property type="entry name" value="Xyl_isomerase-like_TIM-brl"/>
</dbReference>
<gene>
    <name evidence="2" type="ORF">QD47_17225</name>
</gene>
<sequence length="255" mass="29188">MAKVGLQLYTVREELEQDFEGTLRKVAELGYKGVEFHAFFGRSAKDVKALLDELGLEVVGTHVQYTRLLDHLDEEIAYHKELGNKYLIVPYLTEEQRQWDELFANLHRIGEKVKEHGLVLAYHNHDFELTEKIGDRPVFDALYDAVSADLLQVEMDTCWVYYGGYDPVEYIGRYRGRLPIIHLKDMARDEQQKAVTVELGKGEVQLQAITDAAIEAGVDWVVVEQDFSSNPPIESIETSFKWLQQYAAQGGNIHV</sequence>
<keyword evidence="2" id="KW-0413">Isomerase</keyword>
<dbReference type="PATRIC" id="fig|159743.3.peg.3829"/>